<evidence type="ECO:0000256" key="11">
    <source>
        <dbReference type="ARBA" id="ARBA00023136"/>
    </source>
</evidence>
<dbReference type="Proteomes" id="UP000825935">
    <property type="component" value="Chromosome 8"/>
</dbReference>
<evidence type="ECO:0000256" key="16">
    <source>
        <dbReference type="SAM" id="SignalP"/>
    </source>
</evidence>
<keyword evidence="13" id="KW-0325">Glycoprotein</keyword>
<dbReference type="GO" id="GO:0016020">
    <property type="term" value="C:membrane"/>
    <property type="evidence" value="ECO:0007669"/>
    <property type="project" value="UniProtKB-SubCell"/>
</dbReference>
<evidence type="ECO:0000256" key="8">
    <source>
        <dbReference type="ARBA" id="ARBA00022777"/>
    </source>
</evidence>
<feature type="domain" description="Protein kinase" evidence="17">
    <location>
        <begin position="348"/>
        <end position="625"/>
    </location>
</feature>
<dbReference type="InterPro" id="IPR025287">
    <property type="entry name" value="WAK_GUB"/>
</dbReference>
<evidence type="ECO:0000256" key="4">
    <source>
        <dbReference type="ARBA" id="ARBA00022679"/>
    </source>
</evidence>
<keyword evidence="19" id="KW-1185">Reference proteome</keyword>
<dbReference type="GO" id="GO:0030247">
    <property type="term" value="F:polysaccharide binding"/>
    <property type="evidence" value="ECO:0007669"/>
    <property type="project" value="InterPro"/>
</dbReference>
<feature type="region of interest" description="Disordered" evidence="14">
    <location>
        <begin position="636"/>
        <end position="662"/>
    </location>
</feature>
<keyword evidence="12" id="KW-1015">Disulfide bond</keyword>
<keyword evidence="11 15" id="KW-0472">Membrane</keyword>
<keyword evidence="2" id="KW-0723">Serine/threonine-protein kinase</keyword>
<dbReference type="FunFam" id="1.10.510.10:FF:000161">
    <property type="entry name" value="Wall-associated receptor kinase-like 20"/>
    <property type="match status" value="1"/>
</dbReference>
<evidence type="ECO:0000256" key="1">
    <source>
        <dbReference type="ARBA" id="ARBA00004167"/>
    </source>
</evidence>
<evidence type="ECO:0000313" key="19">
    <source>
        <dbReference type="Proteomes" id="UP000825935"/>
    </source>
</evidence>
<keyword evidence="8" id="KW-0418">Kinase</keyword>
<dbReference type="PROSITE" id="PS00108">
    <property type="entry name" value="PROTEIN_KINASE_ST"/>
    <property type="match status" value="1"/>
</dbReference>
<proteinExistence type="predicted"/>
<keyword evidence="6 16" id="KW-0732">Signal</keyword>
<evidence type="ECO:0000256" key="15">
    <source>
        <dbReference type="SAM" id="Phobius"/>
    </source>
</evidence>
<keyword evidence="7" id="KW-0547">Nucleotide-binding</keyword>
<evidence type="ECO:0000259" key="17">
    <source>
        <dbReference type="PROSITE" id="PS50011"/>
    </source>
</evidence>
<evidence type="ECO:0000256" key="7">
    <source>
        <dbReference type="ARBA" id="ARBA00022741"/>
    </source>
</evidence>
<feature type="compositionally biased region" description="Basic and acidic residues" evidence="14">
    <location>
        <begin position="637"/>
        <end position="646"/>
    </location>
</feature>
<evidence type="ECO:0000256" key="5">
    <source>
        <dbReference type="ARBA" id="ARBA00022692"/>
    </source>
</evidence>
<keyword evidence="9" id="KW-0067">ATP-binding</keyword>
<dbReference type="GO" id="GO:0004674">
    <property type="term" value="F:protein serine/threonine kinase activity"/>
    <property type="evidence" value="ECO:0007669"/>
    <property type="project" value="UniProtKB-KW"/>
</dbReference>
<reference evidence="18" key="1">
    <citation type="submission" date="2021-08" db="EMBL/GenBank/DDBJ databases">
        <title>WGS assembly of Ceratopteris richardii.</title>
        <authorList>
            <person name="Marchant D.B."/>
            <person name="Chen G."/>
            <person name="Jenkins J."/>
            <person name="Shu S."/>
            <person name="Leebens-Mack J."/>
            <person name="Grimwood J."/>
            <person name="Schmutz J."/>
            <person name="Soltis P."/>
            <person name="Soltis D."/>
            <person name="Chen Z.-H."/>
        </authorList>
    </citation>
    <scope>NUCLEOTIDE SEQUENCE</scope>
    <source>
        <strain evidence="18">Whitten #5841</strain>
        <tissue evidence="18">Leaf</tissue>
    </source>
</reference>
<evidence type="ECO:0000256" key="6">
    <source>
        <dbReference type="ARBA" id="ARBA00022729"/>
    </source>
</evidence>
<dbReference type="Gene3D" id="2.10.25.10">
    <property type="entry name" value="Laminin"/>
    <property type="match status" value="1"/>
</dbReference>
<dbReference type="PANTHER" id="PTHR46008:SF62">
    <property type="entry name" value="PROTEIN KINASE DOMAIN-CONTAINING PROTEIN"/>
    <property type="match status" value="1"/>
</dbReference>
<dbReference type="OMA" id="TVYTHFE"/>
<organism evidence="18 19">
    <name type="scientific">Ceratopteris richardii</name>
    <name type="common">Triangle waterfern</name>
    <dbReference type="NCBI Taxonomy" id="49495"/>
    <lineage>
        <taxon>Eukaryota</taxon>
        <taxon>Viridiplantae</taxon>
        <taxon>Streptophyta</taxon>
        <taxon>Embryophyta</taxon>
        <taxon>Tracheophyta</taxon>
        <taxon>Polypodiopsida</taxon>
        <taxon>Polypodiidae</taxon>
        <taxon>Polypodiales</taxon>
        <taxon>Pteridineae</taxon>
        <taxon>Pteridaceae</taxon>
        <taxon>Parkerioideae</taxon>
        <taxon>Ceratopteris</taxon>
    </lineage>
</organism>
<evidence type="ECO:0000313" key="18">
    <source>
        <dbReference type="EMBL" id="KAH7431247.1"/>
    </source>
</evidence>
<gene>
    <name evidence="18" type="ORF">KP509_08G039300</name>
</gene>
<dbReference type="Pfam" id="PF13947">
    <property type="entry name" value="GUB_WAK_bind"/>
    <property type="match status" value="1"/>
</dbReference>
<name>A0A8T2U616_CERRI</name>
<dbReference type="PROSITE" id="PS50011">
    <property type="entry name" value="PROTEIN_KINASE_DOM"/>
    <property type="match status" value="1"/>
</dbReference>
<accession>A0A8T2U616</accession>
<dbReference type="InterPro" id="IPR024731">
    <property type="entry name" value="NELL2-like_EGF"/>
</dbReference>
<dbReference type="PANTHER" id="PTHR46008">
    <property type="entry name" value="LEAF RUST 10 DISEASE-RESISTANCE LOCUS RECEPTOR-LIKE PROTEIN KINASE-LIKE 1.4"/>
    <property type="match status" value="1"/>
</dbReference>
<dbReference type="AlphaFoldDB" id="A0A8T2U616"/>
<evidence type="ECO:0000256" key="9">
    <source>
        <dbReference type="ARBA" id="ARBA00022840"/>
    </source>
</evidence>
<evidence type="ECO:0000256" key="10">
    <source>
        <dbReference type="ARBA" id="ARBA00022989"/>
    </source>
</evidence>
<dbReference type="Pfam" id="PF12947">
    <property type="entry name" value="EGF_3"/>
    <property type="match status" value="1"/>
</dbReference>
<protein>
    <recommendedName>
        <fullName evidence="17">Protein kinase domain-containing protein</fullName>
    </recommendedName>
</protein>
<keyword evidence="10 15" id="KW-1133">Transmembrane helix</keyword>
<evidence type="ECO:0000256" key="2">
    <source>
        <dbReference type="ARBA" id="ARBA00022527"/>
    </source>
</evidence>
<dbReference type="OrthoDB" id="1847747at2759"/>
<dbReference type="GO" id="GO:0005524">
    <property type="term" value="F:ATP binding"/>
    <property type="evidence" value="ECO:0007669"/>
    <property type="project" value="UniProtKB-KW"/>
</dbReference>
<dbReference type="SUPFAM" id="SSF56112">
    <property type="entry name" value="Protein kinase-like (PK-like)"/>
    <property type="match status" value="1"/>
</dbReference>
<dbReference type="InterPro" id="IPR000719">
    <property type="entry name" value="Prot_kinase_dom"/>
</dbReference>
<feature type="chain" id="PRO_5036275918" description="Protein kinase domain-containing protein" evidence="16">
    <location>
        <begin position="22"/>
        <end position="693"/>
    </location>
</feature>
<dbReference type="SMART" id="SM00220">
    <property type="entry name" value="S_TKc"/>
    <property type="match status" value="1"/>
</dbReference>
<evidence type="ECO:0000256" key="13">
    <source>
        <dbReference type="ARBA" id="ARBA00023180"/>
    </source>
</evidence>
<dbReference type="Gene3D" id="1.10.510.10">
    <property type="entry name" value="Transferase(Phosphotransferase) domain 1"/>
    <property type="match status" value="1"/>
</dbReference>
<evidence type="ECO:0000256" key="14">
    <source>
        <dbReference type="SAM" id="MobiDB-lite"/>
    </source>
</evidence>
<sequence length="693" mass="76125">MPACNLLFAMVILFLVAEIMPAPSLGSKCSQTCGKQKIIFPFYLKGTRHVNRKPVCGLRGYELDCRGGSTFIVIGQPRQSYKVLHLGPGELRINPLPSNSCTEENLRSLQLSGTPFRLSPRNMLQLYSCTTKCRDCSIPLPKNYSVPLPTRCTRPCCESLDASFFNSSTSFNMAEFTGDYQNLQNYTNFGCSSFTSWAYSSTRTPLSFHAEYGLMLNWFVKGNCSCAVSAVCSSVQGHGYTCTCKPGYVGDGYANGNGCRPAEVEWVRKVNSPISSPVFVLGVIIAAFILGVAMIIGAILLRRRSNKVSSRRVFLGAGYKGDVKDLNVLLSGLEHFTYKQLDKATKGFASSEKLGTGSCGTVYAAKLEDGRWVAVKRLHYMGTQMGYQQTLNELCVLSAVKHRNLVTLLGCCLDAAEALLVFEYVSNGTLAEHLQRERGDGLDWFTRLTIAAETADALAYLHTMEPPVLHRDVKSRNILLDHDFNTKVADFGLSRMGPSPSTDGSHISTVPQGTPGYLDPEYHQNFHLSDKSDVYSFGVVLIEIITALKPVDFSRDKKQVNLAALAVEKIGSGSLDDIIDPHLQVHKRASVKNMVHRVAELAFRCLAYDKDARPAMTEVLEELLLIRGSATSPLLDAADHDSERPIGMDAQSSQRHELDSSLSSSEANCYLLAKPQSPVYGAHDNKTDNTSNF</sequence>
<dbReference type="InterPro" id="IPR008271">
    <property type="entry name" value="Ser/Thr_kinase_AS"/>
</dbReference>
<keyword evidence="4" id="KW-0808">Transferase</keyword>
<dbReference type="EMBL" id="CM035413">
    <property type="protein sequence ID" value="KAH7431249.1"/>
    <property type="molecule type" value="Genomic_DNA"/>
</dbReference>
<dbReference type="InterPro" id="IPR011009">
    <property type="entry name" value="Kinase-like_dom_sf"/>
</dbReference>
<keyword evidence="5 15" id="KW-0812">Transmembrane</keyword>
<dbReference type="Gene3D" id="3.30.200.20">
    <property type="entry name" value="Phosphorylase Kinase, domain 1"/>
    <property type="match status" value="1"/>
</dbReference>
<feature type="transmembrane region" description="Helical" evidence="15">
    <location>
        <begin position="278"/>
        <end position="301"/>
    </location>
</feature>
<comment type="subcellular location">
    <subcellularLocation>
        <location evidence="1">Membrane</location>
        <topology evidence="1">Single-pass membrane protein</topology>
    </subcellularLocation>
</comment>
<evidence type="ECO:0000256" key="3">
    <source>
        <dbReference type="ARBA" id="ARBA00022536"/>
    </source>
</evidence>
<dbReference type="Pfam" id="PF00069">
    <property type="entry name" value="Pkinase"/>
    <property type="match status" value="1"/>
</dbReference>
<dbReference type="EMBL" id="CM035413">
    <property type="protein sequence ID" value="KAH7431247.1"/>
    <property type="molecule type" value="Genomic_DNA"/>
</dbReference>
<dbReference type="CDD" id="cd14066">
    <property type="entry name" value="STKc_IRAK"/>
    <property type="match status" value="1"/>
</dbReference>
<feature type="signal peptide" evidence="16">
    <location>
        <begin position="1"/>
        <end position="21"/>
    </location>
</feature>
<evidence type="ECO:0000256" key="12">
    <source>
        <dbReference type="ARBA" id="ARBA00023157"/>
    </source>
</evidence>
<keyword evidence="3" id="KW-0245">EGF-like domain</keyword>
<comment type="caution">
    <text evidence="18">The sequence shown here is derived from an EMBL/GenBank/DDBJ whole genome shotgun (WGS) entry which is preliminary data.</text>
</comment>